<name>A0A1B2DKN1_9BACL</name>
<keyword evidence="1" id="KW-0805">Transcription regulation</keyword>
<dbReference type="InterPro" id="IPR018062">
    <property type="entry name" value="HTH_AraC-typ_CS"/>
</dbReference>
<dbReference type="SUPFAM" id="SSF46689">
    <property type="entry name" value="Homeodomain-like"/>
    <property type="match status" value="2"/>
</dbReference>
<protein>
    <recommendedName>
        <fullName evidence="4">HTH araC/xylS-type domain-containing protein</fullName>
    </recommendedName>
</protein>
<dbReference type="InterPro" id="IPR018060">
    <property type="entry name" value="HTH_AraC"/>
</dbReference>
<feature type="domain" description="HTH araC/xylS-type" evidence="4">
    <location>
        <begin position="168"/>
        <end position="264"/>
    </location>
</feature>
<dbReference type="GO" id="GO:0003700">
    <property type="term" value="F:DNA-binding transcription factor activity"/>
    <property type="evidence" value="ECO:0007669"/>
    <property type="project" value="InterPro"/>
</dbReference>
<sequence length="264" mass="30825">MLHLTPDAYLLLPPFAKIVCEPNWKWQRREKPMANFDLFYVWSGEGEVEVGGIHYPVGKGSCFLFRPGDYTSATHNPQKPLVLTYIHFDTAEEPELVPERYRQLIDTVDFEYMLSRYVRLFLVKTYAAEIEARLVLKQLMIHLLREDRATKQSPVEKKVSNQLTEAIHEVANYVRQNPGIAHRVEDLAMRAQLSPRYFSMKFKELIGMSVQTFMISTRIDRAQHLLMHVGMNVTEVADALGYRDIFFFSRQFKQYTGRSPSEIR</sequence>
<evidence type="ECO:0000313" key="5">
    <source>
        <dbReference type="EMBL" id="ANY68241.1"/>
    </source>
</evidence>
<dbReference type="SUPFAM" id="SSF51215">
    <property type="entry name" value="Regulatory protein AraC"/>
    <property type="match status" value="1"/>
</dbReference>
<dbReference type="PANTHER" id="PTHR43280:SF2">
    <property type="entry name" value="HTH-TYPE TRANSCRIPTIONAL REGULATOR EXSA"/>
    <property type="match status" value="1"/>
</dbReference>
<dbReference type="InterPro" id="IPR003313">
    <property type="entry name" value="AraC-bd"/>
</dbReference>
<dbReference type="Pfam" id="PF12833">
    <property type="entry name" value="HTH_18"/>
    <property type="match status" value="1"/>
</dbReference>
<dbReference type="InterPro" id="IPR014710">
    <property type="entry name" value="RmlC-like_jellyroll"/>
</dbReference>
<dbReference type="Gene3D" id="1.10.10.60">
    <property type="entry name" value="Homeodomain-like"/>
    <property type="match status" value="2"/>
</dbReference>
<dbReference type="SMART" id="SM00342">
    <property type="entry name" value="HTH_ARAC"/>
    <property type="match status" value="1"/>
</dbReference>
<dbReference type="PROSITE" id="PS01124">
    <property type="entry name" value="HTH_ARAC_FAMILY_2"/>
    <property type="match status" value="1"/>
</dbReference>
<dbReference type="EMBL" id="CP016808">
    <property type="protein sequence ID" value="ANY68241.1"/>
    <property type="molecule type" value="Genomic_DNA"/>
</dbReference>
<dbReference type="InterPro" id="IPR020449">
    <property type="entry name" value="Tscrpt_reg_AraC-type_HTH"/>
</dbReference>
<keyword evidence="3" id="KW-0804">Transcription</keyword>
<evidence type="ECO:0000256" key="2">
    <source>
        <dbReference type="ARBA" id="ARBA00023125"/>
    </source>
</evidence>
<evidence type="ECO:0000256" key="3">
    <source>
        <dbReference type="ARBA" id="ARBA00023163"/>
    </source>
</evidence>
<dbReference type="Gene3D" id="2.60.120.10">
    <property type="entry name" value="Jelly Rolls"/>
    <property type="match status" value="1"/>
</dbReference>
<dbReference type="InterPro" id="IPR037923">
    <property type="entry name" value="HTH-like"/>
</dbReference>
<proteinExistence type="predicted"/>
<evidence type="ECO:0000259" key="4">
    <source>
        <dbReference type="PROSITE" id="PS01124"/>
    </source>
</evidence>
<organism evidence="5">
    <name type="scientific">Paenibacillus sp. BIHB 4019</name>
    <dbReference type="NCBI Taxonomy" id="1870819"/>
    <lineage>
        <taxon>Bacteria</taxon>
        <taxon>Bacillati</taxon>
        <taxon>Bacillota</taxon>
        <taxon>Bacilli</taxon>
        <taxon>Bacillales</taxon>
        <taxon>Paenibacillaceae</taxon>
        <taxon>Paenibacillus</taxon>
    </lineage>
</organism>
<dbReference type="GO" id="GO:0043565">
    <property type="term" value="F:sequence-specific DNA binding"/>
    <property type="evidence" value="ECO:0007669"/>
    <property type="project" value="InterPro"/>
</dbReference>
<dbReference type="Pfam" id="PF02311">
    <property type="entry name" value="AraC_binding"/>
    <property type="match status" value="1"/>
</dbReference>
<gene>
    <name evidence="5" type="ORF">BBD42_18485</name>
</gene>
<dbReference type="InterPro" id="IPR009057">
    <property type="entry name" value="Homeodomain-like_sf"/>
</dbReference>
<evidence type="ECO:0000256" key="1">
    <source>
        <dbReference type="ARBA" id="ARBA00023015"/>
    </source>
</evidence>
<dbReference type="RefSeq" id="WP_056030343.1">
    <property type="nucleotide sequence ID" value="NZ_CP016808.1"/>
</dbReference>
<keyword evidence="2" id="KW-0238">DNA-binding</keyword>
<dbReference type="PANTHER" id="PTHR43280">
    <property type="entry name" value="ARAC-FAMILY TRANSCRIPTIONAL REGULATOR"/>
    <property type="match status" value="1"/>
</dbReference>
<reference evidence="5" key="1">
    <citation type="submission" date="2016-08" db="EMBL/GenBank/DDBJ databases">
        <title>Complete Genome Seqeunce of Paenibacillus sp. BIHB 4019 from tea rhizoplane.</title>
        <authorList>
            <person name="Thakur R."/>
            <person name="Swarnkar M.K."/>
            <person name="Gulati A."/>
        </authorList>
    </citation>
    <scope>NUCLEOTIDE SEQUENCE [LARGE SCALE GENOMIC DNA]</scope>
    <source>
        <strain evidence="5">BIHB4019</strain>
    </source>
</reference>
<dbReference type="PROSITE" id="PS00041">
    <property type="entry name" value="HTH_ARAC_FAMILY_1"/>
    <property type="match status" value="1"/>
</dbReference>
<dbReference type="AlphaFoldDB" id="A0A1B2DKN1"/>
<accession>A0A1B2DKN1</accession>
<dbReference type="PRINTS" id="PR00032">
    <property type="entry name" value="HTHARAC"/>
</dbReference>